<evidence type="ECO:0000256" key="1">
    <source>
        <dbReference type="SAM" id="MobiDB-lite"/>
    </source>
</evidence>
<evidence type="ECO:0000313" key="2">
    <source>
        <dbReference type="EMBL" id="VEB41559.1"/>
    </source>
</evidence>
<evidence type="ECO:0000313" key="3">
    <source>
        <dbReference type="Proteomes" id="UP000275777"/>
    </source>
</evidence>
<dbReference type="Proteomes" id="UP000275777">
    <property type="component" value="Chromosome"/>
</dbReference>
<name>A0A3S4LG96_CHRVL</name>
<accession>A0A3S4LG96</accession>
<proteinExistence type="predicted"/>
<reference evidence="2 3" key="1">
    <citation type="submission" date="2018-12" db="EMBL/GenBank/DDBJ databases">
        <authorList>
            <consortium name="Pathogen Informatics"/>
        </authorList>
    </citation>
    <scope>NUCLEOTIDE SEQUENCE [LARGE SCALE GENOMIC DNA]</scope>
    <source>
        <strain evidence="2 3">NCTC9695</strain>
    </source>
</reference>
<feature type="compositionally biased region" description="Polar residues" evidence="1">
    <location>
        <begin position="8"/>
        <end position="20"/>
    </location>
</feature>
<dbReference type="EMBL" id="LR134182">
    <property type="protein sequence ID" value="VEB41559.1"/>
    <property type="molecule type" value="Genomic_DNA"/>
</dbReference>
<organism evidence="2 3">
    <name type="scientific">Chromobacterium violaceum</name>
    <dbReference type="NCBI Taxonomy" id="536"/>
    <lineage>
        <taxon>Bacteria</taxon>
        <taxon>Pseudomonadati</taxon>
        <taxon>Pseudomonadota</taxon>
        <taxon>Betaproteobacteria</taxon>
        <taxon>Neisseriales</taxon>
        <taxon>Chromobacteriaceae</taxon>
        <taxon>Chromobacterium</taxon>
    </lineage>
</organism>
<gene>
    <name evidence="2" type="ORF">NCTC9695_01992</name>
</gene>
<dbReference type="AlphaFoldDB" id="A0A3S4LG96"/>
<protein>
    <submittedName>
        <fullName evidence="2">Uncharacterized protein</fullName>
    </submittedName>
</protein>
<sequence length="96" mass="10310">MSVKGASHSLSGPASLSTPTPAFAKPGTGNLQVIHEFANGFSMNQGKFVVTDALGVKHKACWTRPARRWCTACRWAPPRSISWAGRTRTRPTSSPS</sequence>
<feature type="region of interest" description="Disordered" evidence="1">
    <location>
        <begin position="1"/>
        <end position="28"/>
    </location>
</feature>